<dbReference type="CDD" id="cd00143">
    <property type="entry name" value="PP2Cc"/>
    <property type="match status" value="1"/>
</dbReference>
<dbReference type="InterPro" id="IPR015655">
    <property type="entry name" value="PP2C"/>
</dbReference>
<dbReference type="KEGG" id="emp:EZMO1_2818"/>
<dbReference type="EMBL" id="CP013251">
    <property type="protein sequence ID" value="AMO56865.1"/>
    <property type="molecule type" value="Genomic_DNA"/>
</dbReference>
<dbReference type="GO" id="GO:0004722">
    <property type="term" value="F:protein serine/threonine phosphatase activity"/>
    <property type="evidence" value="ECO:0007669"/>
    <property type="project" value="UniProtKB-EC"/>
</dbReference>
<dbReference type="Gene3D" id="3.60.40.10">
    <property type="entry name" value="PPM-type phosphatase domain"/>
    <property type="match status" value="1"/>
</dbReference>
<dbReference type="AlphaFoldDB" id="A0A142BDN9"/>
<dbReference type="InterPro" id="IPR001932">
    <property type="entry name" value="PPM-type_phosphatase-like_dom"/>
</dbReference>
<dbReference type="PROSITE" id="PS51746">
    <property type="entry name" value="PPM_2"/>
    <property type="match status" value="1"/>
</dbReference>
<dbReference type="EC" id="3.1.3.16" evidence="2"/>
<evidence type="ECO:0000313" key="2">
    <source>
        <dbReference type="EMBL" id="AMO56865.1"/>
    </source>
</evidence>
<dbReference type="RefSeq" id="WP_082211560.1">
    <property type="nucleotide sequence ID" value="NZ_CP013251.1"/>
</dbReference>
<protein>
    <submittedName>
        <fullName evidence="2">Serine/threonine PP2C protein phosphatase</fullName>
        <ecNumber evidence="2">3.1.3.16</ecNumber>
    </submittedName>
</protein>
<reference evidence="2 3" key="1">
    <citation type="journal article" date="2016" name="Front. Microbiol.">
        <title>Genomic Insight into the Host-Endosymbiont Relationship of Endozoicomonas montiporae CL-33(T) with its Coral Host.</title>
        <authorList>
            <person name="Ding J.-Y."/>
            <person name="Shiu J.-H."/>
            <person name="Chen W.-M."/>
            <person name="Chiang Y.-R."/>
            <person name="Tang S.-L."/>
        </authorList>
    </citation>
    <scope>NUCLEOTIDE SEQUENCE [LARGE SCALE GENOMIC DNA]</scope>
    <source>
        <strain evidence="2 3">CL-33</strain>
    </source>
</reference>
<dbReference type="PATRIC" id="fig|570277.3.peg.3043"/>
<sequence>MIRKPSLPPVRQEFSENTAQLKRLAERTAGSEDALLRLDNGHFRTGEAGKWKARFLKVVAKVIPALKGRVDYTLKELENKTLQQRSAAVRHLGYMIQNSVRPDDSVTSKDSKVVTVKEAASFIEAHSTTRETAARNTWVIPVTVKDNWRAYMTGRDKKIDPLRIEDNLELEYAVVTDPEVVASKLQHEMKAADNQQKTENQLLEEAKQKIKQGEDIKDFKIRAAVEFDKLADERWGKASDERISDIAGLKQGRIELEPFEVKDGDVRERASEFHTEAQTSTGVAHCEGRRKEMEDEVLCTTFRIKTREGTKTIKLTGVFDGHGGDVAARHAKTNLVRFLKKRLQEGNPRSLDDTRMMNALKLAFVDASNSYKPPADQPISGTTANVVLQVGDDLWTANLGDARAVLIAPDGGVKQLSEDAKPDDKKYQKGIEKRGGEAYQAMSGAWRVSGGSAVARSMGDHYSYGAISARPKVTKLTRPAAGWAGFKLVQACDGLFDVATSETVGKVVTNALGKEDMTNAAIAAHLAELAYKAGSQDNVSVTVTSVTST</sequence>
<dbReference type="OrthoDB" id="6191360at2"/>
<evidence type="ECO:0000259" key="1">
    <source>
        <dbReference type="PROSITE" id="PS51746"/>
    </source>
</evidence>
<dbReference type="Pfam" id="PF00481">
    <property type="entry name" value="PP2C"/>
    <property type="match status" value="1"/>
</dbReference>
<name>A0A142BDN9_9GAMM</name>
<proteinExistence type="predicted"/>
<keyword evidence="2" id="KW-0378">Hydrolase</keyword>
<dbReference type="PANTHER" id="PTHR47992">
    <property type="entry name" value="PROTEIN PHOSPHATASE"/>
    <property type="match status" value="1"/>
</dbReference>
<feature type="domain" description="PPM-type phosphatase" evidence="1">
    <location>
        <begin position="280"/>
        <end position="546"/>
    </location>
</feature>
<dbReference type="STRING" id="570277.EZMO1_2818"/>
<dbReference type="SUPFAM" id="SSF81606">
    <property type="entry name" value="PP2C-like"/>
    <property type="match status" value="1"/>
</dbReference>
<dbReference type="Proteomes" id="UP000071065">
    <property type="component" value="Chromosome"/>
</dbReference>
<dbReference type="InterPro" id="IPR036457">
    <property type="entry name" value="PPM-type-like_dom_sf"/>
</dbReference>
<gene>
    <name evidence="2" type="primary">ppm1L</name>
    <name evidence="2" type="ORF">EZMO1_2818</name>
</gene>
<accession>A0A142BDN9</accession>
<evidence type="ECO:0000313" key="3">
    <source>
        <dbReference type="Proteomes" id="UP000071065"/>
    </source>
</evidence>
<dbReference type="SMART" id="SM00332">
    <property type="entry name" value="PP2Cc"/>
    <property type="match status" value="1"/>
</dbReference>
<organism evidence="2 3">
    <name type="scientific">Endozoicomonas montiporae CL-33</name>
    <dbReference type="NCBI Taxonomy" id="570277"/>
    <lineage>
        <taxon>Bacteria</taxon>
        <taxon>Pseudomonadati</taxon>
        <taxon>Pseudomonadota</taxon>
        <taxon>Gammaproteobacteria</taxon>
        <taxon>Oceanospirillales</taxon>
        <taxon>Endozoicomonadaceae</taxon>
        <taxon>Endozoicomonas</taxon>
    </lineage>
</organism>